<dbReference type="Gene3D" id="1.10.8.100">
    <property type="entry name" value="Ribosomal RNA adenine dimethylase-like, domain 2"/>
    <property type="match status" value="1"/>
</dbReference>
<dbReference type="Gene3D" id="3.40.50.150">
    <property type="entry name" value="Vaccinia Virus protein VP39"/>
    <property type="match status" value="1"/>
</dbReference>
<evidence type="ECO:0000256" key="3">
    <source>
        <dbReference type="ARBA" id="ARBA00022603"/>
    </source>
</evidence>
<evidence type="ECO:0000256" key="1">
    <source>
        <dbReference type="ARBA" id="ARBA00004173"/>
    </source>
</evidence>
<keyword evidence="7" id="KW-0809">Transit peptide</keyword>
<dbReference type="SUPFAM" id="SSF53335">
    <property type="entry name" value="S-adenosyl-L-methionine-dependent methyltransferases"/>
    <property type="match status" value="1"/>
</dbReference>
<dbReference type="Proteomes" id="UP000492821">
    <property type="component" value="Unassembled WGS sequence"/>
</dbReference>
<keyword evidence="4 9" id="KW-0808">Transferase</keyword>
<evidence type="ECO:0000256" key="4">
    <source>
        <dbReference type="ARBA" id="ARBA00022679"/>
    </source>
</evidence>
<dbReference type="GO" id="GO:0000179">
    <property type="term" value="F:rRNA (adenine-N6,N6-)-dimethyltransferase activity"/>
    <property type="evidence" value="ECO:0007669"/>
    <property type="project" value="UniProtKB-UniRule"/>
</dbReference>
<keyword evidence="8" id="KW-0496">Mitochondrion</keyword>
<evidence type="ECO:0000256" key="7">
    <source>
        <dbReference type="ARBA" id="ARBA00022946"/>
    </source>
</evidence>
<comment type="subcellular location">
    <subcellularLocation>
        <location evidence="1">Mitochondrion</location>
    </subcellularLocation>
</comment>
<dbReference type="PANTHER" id="PTHR11727">
    <property type="entry name" value="DIMETHYLADENOSINE TRANSFERASE"/>
    <property type="match status" value="1"/>
</dbReference>
<comment type="caution">
    <text evidence="9">Lacks conserved residue(s) required for the propagation of feature annotation.</text>
</comment>
<keyword evidence="6 9" id="KW-0694">RNA-binding</keyword>
<keyword evidence="5 9" id="KW-0949">S-adenosyl-L-methionine</keyword>
<evidence type="ECO:0000313" key="12">
    <source>
        <dbReference type="WBParaSite" id="Pan_g4696.t1"/>
    </source>
</evidence>
<dbReference type="GO" id="GO:0005759">
    <property type="term" value="C:mitochondrial matrix"/>
    <property type="evidence" value="ECO:0007669"/>
    <property type="project" value="TreeGrafter"/>
</dbReference>
<keyword evidence="3 9" id="KW-0489">Methyltransferase</keyword>
<evidence type="ECO:0000256" key="5">
    <source>
        <dbReference type="ARBA" id="ARBA00022691"/>
    </source>
</evidence>
<dbReference type="PANTHER" id="PTHR11727:SF17">
    <property type="entry name" value="DIMETHYLADENOSINE TRANSFERASE 1, MITOCHONDRIAL"/>
    <property type="match status" value="1"/>
</dbReference>
<dbReference type="EC" id="2.1.1.-" evidence="10"/>
<evidence type="ECO:0000256" key="9">
    <source>
        <dbReference type="PROSITE-ProRule" id="PRU01026"/>
    </source>
</evidence>
<dbReference type="GO" id="GO:0003723">
    <property type="term" value="F:RNA binding"/>
    <property type="evidence" value="ECO:0007669"/>
    <property type="project" value="UniProtKB-UniRule"/>
</dbReference>
<dbReference type="Pfam" id="PF00398">
    <property type="entry name" value="RrnaAD"/>
    <property type="match status" value="1"/>
</dbReference>
<dbReference type="AlphaFoldDB" id="A0A7E4VYN4"/>
<dbReference type="InterPro" id="IPR023165">
    <property type="entry name" value="rRNA_Ade_diMease-like_C"/>
</dbReference>
<organism evidence="11 12">
    <name type="scientific">Panagrellus redivivus</name>
    <name type="common">Microworm</name>
    <dbReference type="NCBI Taxonomy" id="6233"/>
    <lineage>
        <taxon>Eukaryota</taxon>
        <taxon>Metazoa</taxon>
        <taxon>Ecdysozoa</taxon>
        <taxon>Nematoda</taxon>
        <taxon>Chromadorea</taxon>
        <taxon>Rhabditida</taxon>
        <taxon>Tylenchina</taxon>
        <taxon>Panagrolaimomorpha</taxon>
        <taxon>Panagrolaimoidea</taxon>
        <taxon>Panagrolaimidae</taxon>
        <taxon>Panagrellus</taxon>
    </lineage>
</organism>
<comment type="similarity">
    <text evidence="9 10">Belongs to the class I-like SAM-binding methyltransferase superfamily. rRNA adenine N(6)-methyltransferase family.</text>
</comment>
<dbReference type="GO" id="GO:0006391">
    <property type="term" value="P:transcription initiation at mitochondrial promoter"/>
    <property type="evidence" value="ECO:0007669"/>
    <property type="project" value="TreeGrafter"/>
</dbReference>
<dbReference type="InterPro" id="IPR001737">
    <property type="entry name" value="KsgA/Erm"/>
</dbReference>
<sequence length="182" mass="20665">MIALIRLSIVTQFVAEPKLLFVIPGNCFVPKPEVDVGVVKFVPRIEPLIPCDFAVVEKVARHVFIYRQKYVIKCVKTMFPEETADEQAHELLRACRIDPTTRPFKLGVDEIGAMCVHFEAECRRIPGLFLYDHARKHRTLEMLANEENAIPPEYTPPTGMTDAQFDEGVSLRNLVAKKADVE</sequence>
<protein>
    <recommendedName>
        <fullName evidence="10">rRNA adenine N(6)-methyltransferase</fullName>
        <ecNumber evidence="10">2.1.1.-</ecNumber>
    </recommendedName>
</protein>
<keyword evidence="2 10" id="KW-0698">rRNA processing</keyword>
<evidence type="ECO:0000256" key="2">
    <source>
        <dbReference type="ARBA" id="ARBA00022552"/>
    </source>
</evidence>
<keyword evidence="11" id="KW-1185">Reference proteome</keyword>
<dbReference type="GO" id="GO:0034246">
    <property type="term" value="F:mitochondrial transcription factor activity"/>
    <property type="evidence" value="ECO:0007669"/>
    <property type="project" value="TreeGrafter"/>
</dbReference>
<dbReference type="InterPro" id="IPR029063">
    <property type="entry name" value="SAM-dependent_MTases_sf"/>
</dbReference>
<dbReference type="WBParaSite" id="Pan_g4696.t1">
    <property type="protein sequence ID" value="Pan_g4696.t1"/>
    <property type="gene ID" value="Pan_g4696"/>
</dbReference>
<reference evidence="12" key="2">
    <citation type="submission" date="2020-10" db="UniProtKB">
        <authorList>
            <consortium name="WormBaseParasite"/>
        </authorList>
    </citation>
    <scope>IDENTIFICATION</scope>
</reference>
<feature type="binding site" evidence="9">
    <location>
        <position position="1"/>
    </location>
    <ligand>
        <name>S-adenosyl-L-methionine</name>
        <dbReference type="ChEBI" id="CHEBI:59789"/>
    </ligand>
</feature>
<evidence type="ECO:0000256" key="8">
    <source>
        <dbReference type="ARBA" id="ARBA00023128"/>
    </source>
</evidence>
<dbReference type="PROSITE" id="PS51689">
    <property type="entry name" value="SAM_RNA_A_N6_MT"/>
    <property type="match status" value="1"/>
</dbReference>
<dbReference type="FunFam" id="1.10.8.100:FF:000006">
    <property type="entry name" value="rRNA adenine N(6)-methyltransferase"/>
    <property type="match status" value="1"/>
</dbReference>
<evidence type="ECO:0000256" key="6">
    <source>
        <dbReference type="ARBA" id="ARBA00022884"/>
    </source>
</evidence>
<proteinExistence type="inferred from homology"/>
<evidence type="ECO:0000313" key="11">
    <source>
        <dbReference type="Proteomes" id="UP000492821"/>
    </source>
</evidence>
<accession>A0A7E4VYN4</accession>
<name>A0A7E4VYN4_PANRE</name>
<reference evidence="11" key="1">
    <citation type="journal article" date="2013" name="Genetics">
        <title>The draft genome and transcriptome of Panagrellus redivivus are shaped by the harsh demands of a free-living lifestyle.</title>
        <authorList>
            <person name="Srinivasan J."/>
            <person name="Dillman A.R."/>
            <person name="Macchietto M.G."/>
            <person name="Heikkinen L."/>
            <person name="Lakso M."/>
            <person name="Fracchia K.M."/>
            <person name="Antoshechkin I."/>
            <person name="Mortazavi A."/>
            <person name="Wong G."/>
            <person name="Sternberg P.W."/>
        </authorList>
    </citation>
    <scope>NUCLEOTIDE SEQUENCE [LARGE SCALE GENOMIC DNA]</scope>
    <source>
        <strain evidence="11">MT8872</strain>
    </source>
</reference>
<evidence type="ECO:0000256" key="10">
    <source>
        <dbReference type="RuleBase" id="RU362106"/>
    </source>
</evidence>